<keyword evidence="5" id="KW-0028">Amino-acid biosynthesis</keyword>
<evidence type="ECO:0000256" key="2">
    <source>
        <dbReference type="ARBA" id="ARBA00009145"/>
    </source>
</evidence>
<dbReference type="PIRSF" id="PIRSF000423">
    <property type="entry name" value="ArgA"/>
    <property type="match status" value="1"/>
</dbReference>
<proteinExistence type="inferred from homology"/>
<comment type="caution">
    <text evidence="10">The sequence shown here is derived from an EMBL/GenBank/DDBJ whole genome shotgun (WGS) entry which is preliminary data.</text>
</comment>
<dbReference type="Pfam" id="PF00583">
    <property type="entry name" value="Acetyltransf_1"/>
    <property type="match status" value="1"/>
</dbReference>
<dbReference type="InterPro" id="IPR016181">
    <property type="entry name" value="Acyl_CoA_acyltransferase"/>
</dbReference>
<evidence type="ECO:0000256" key="4">
    <source>
        <dbReference type="ARBA" id="ARBA00022571"/>
    </source>
</evidence>
<dbReference type="NCBIfam" id="TIGR01890">
    <property type="entry name" value="N-Ac-Glu-synth"/>
    <property type="match status" value="1"/>
</dbReference>
<gene>
    <name evidence="10" type="ORF">BN9_063830</name>
</gene>
<evidence type="ECO:0000256" key="3">
    <source>
        <dbReference type="ARBA" id="ARBA00012697"/>
    </source>
</evidence>
<dbReference type="CDD" id="cd04237">
    <property type="entry name" value="AAK_NAGS-ABP"/>
    <property type="match status" value="1"/>
</dbReference>
<keyword evidence="4" id="KW-0055">Arginine biosynthesis</keyword>
<dbReference type="PANTHER" id="PTHR30602">
    <property type="entry name" value="AMINO-ACID ACETYLTRANSFERASE"/>
    <property type="match status" value="1"/>
</dbReference>
<reference evidence="10 11" key="1">
    <citation type="submission" date="2012-05" db="EMBL/GenBank/DDBJ databases">
        <title>Recombination and specialization in a pathogen metapopulation.</title>
        <authorList>
            <person name="Gardiner A."/>
            <person name="Kemen E."/>
            <person name="Schultz-Larsen T."/>
            <person name="MacLean D."/>
            <person name="Van Oosterhout C."/>
            <person name="Jones J.D.G."/>
        </authorList>
    </citation>
    <scope>NUCLEOTIDE SEQUENCE [LARGE SCALE GENOMIC DNA]</scope>
    <source>
        <strain evidence="10 11">Ac Nc2</strain>
    </source>
</reference>
<name>A0A024GFG1_9STRA</name>
<dbReference type="EC" id="2.3.1.1" evidence="3"/>
<dbReference type="PANTHER" id="PTHR30602:SF12">
    <property type="entry name" value="AMINO-ACID ACETYLTRANSFERASE NAGS1, CHLOROPLASTIC-RELATED"/>
    <property type="match status" value="1"/>
</dbReference>
<dbReference type="STRING" id="65357.A0A024GFG1"/>
<comment type="similarity">
    <text evidence="2">Belongs to the acetyltransferase family. ArgA subfamily.</text>
</comment>
<dbReference type="Gene3D" id="3.40.630.30">
    <property type="match status" value="1"/>
</dbReference>
<evidence type="ECO:0000256" key="1">
    <source>
        <dbReference type="ARBA" id="ARBA00004925"/>
    </source>
</evidence>
<comment type="pathway">
    <text evidence="1">Amino-acid biosynthesis; L-arginine biosynthesis; N(2)-acetyl-L-ornithine from L-glutamate: step 1/4.</text>
</comment>
<dbReference type="SUPFAM" id="SSF53633">
    <property type="entry name" value="Carbamate kinase-like"/>
    <property type="match status" value="1"/>
</dbReference>
<dbReference type="GO" id="GO:0005737">
    <property type="term" value="C:cytoplasm"/>
    <property type="evidence" value="ECO:0007669"/>
    <property type="project" value="InterPro"/>
</dbReference>
<dbReference type="InterPro" id="IPR000182">
    <property type="entry name" value="GNAT_dom"/>
</dbReference>
<dbReference type="OrthoDB" id="438291at2759"/>
<dbReference type="SUPFAM" id="SSF55729">
    <property type="entry name" value="Acyl-CoA N-acyltransferases (Nat)"/>
    <property type="match status" value="1"/>
</dbReference>
<comment type="catalytic activity">
    <reaction evidence="8">
        <text>L-glutamate + acetyl-CoA = N-acetyl-L-glutamate + CoA + H(+)</text>
        <dbReference type="Rhea" id="RHEA:24292"/>
        <dbReference type="ChEBI" id="CHEBI:15378"/>
        <dbReference type="ChEBI" id="CHEBI:29985"/>
        <dbReference type="ChEBI" id="CHEBI:44337"/>
        <dbReference type="ChEBI" id="CHEBI:57287"/>
        <dbReference type="ChEBI" id="CHEBI:57288"/>
        <dbReference type="EC" id="2.3.1.1"/>
    </reaction>
</comment>
<accession>A0A024GFG1</accession>
<protein>
    <recommendedName>
        <fullName evidence="3">amino-acid N-acetyltransferase</fullName>
        <ecNumber evidence="3">2.3.1.1</ecNumber>
    </recommendedName>
</protein>
<keyword evidence="11" id="KW-1185">Reference proteome</keyword>
<evidence type="ECO:0000256" key="8">
    <source>
        <dbReference type="ARBA" id="ARBA00048372"/>
    </source>
</evidence>
<feature type="domain" description="N-acetyltransferase" evidence="9">
    <location>
        <begin position="367"/>
        <end position="502"/>
    </location>
</feature>
<dbReference type="NCBIfam" id="NF003641">
    <property type="entry name" value="PRK05279.1"/>
    <property type="match status" value="1"/>
</dbReference>
<dbReference type="InterPro" id="IPR033719">
    <property type="entry name" value="NAGS_kin"/>
</dbReference>
<dbReference type="PROSITE" id="PS51186">
    <property type="entry name" value="GNAT"/>
    <property type="match status" value="1"/>
</dbReference>
<dbReference type="Proteomes" id="UP000053237">
    <property type="component" value="Unassembled WGS sequence"/>
</dbReference>
<evidence type="ECO:0000256" key="6">
    <source>
        <dbReference type="ARBA" id="ARBA00022679"/>
    </source>
</evidence>
<keyword evidence="7" id="KW-0012">Acyltransferase</keyword>
<evidence type="ECO:0000256" key="7">
    <source>
        <dbReference type="ARBA" id="ARBA00023315"/>
    </source>
</evidence>
<dbReference type="GO" id="GO:0006526">
    <property type="term" value="P:L-arginine biosynthetic process"/>
    <property type="evidence" value="ECO:0007669"/>
    <property type="project" value="UniProtKB-UniPathway"/>
</dbReference>
<dbReference type="InterPro" id="IPR010167">
    <property type="entry name" value="NH2A_AcTrfase"/>
</dbReference>
<dbReference type="InterPro" id="IPR001048">
    <property type="entry name" value="Asp/Glu/Uridylate_kinase"/>
</dbReference>
<keyword evidence="6" id="KW-0808">Transferase</keyword>
<dbReference type="AlphaFoldDB" id="A0A024GFG1"/>
<dbReference type="Gene3D" id="3.40.1160.10">
    <property type="entry name" value="Acetylglutamate kinase-like"/>
    <property type="match status" value="1"/>
</dbReference>
<sequence>MRCTSLKRIIHGSEMISRTSLIPLQRLHLRAEQSRHKTSLAWSPTDVLPVVPPECLRVQPPVHNNLNGCTENSQGPTSFTQMFRAMSPYINVHRGATMVIHLPGELIESSVFSAVMQDLVLMHTFGIRLLLVAGSRPQLNQQLKMRNLSPQYKSGLRITGTEELQCAMKAAGLVRFHIESFLGRGIINSPGRNRHVNVASGNFITAQPVGVRNGIDYKYTGEMRRLNVPKVVSLLEHNDIVLISNIGYSPSGEVFNCLSEKVASKCASQLQSEKLIFLHEGEELIDIRTNQRVQALILAQAQEYLYLTRNDNAVSRNFRSYLEQSLYACMNGVTRSHLVSRHVDGGLLQELFTRDGAGLMISKNIYEGVRMAKTSDIPGIMRLIQPLLDEDVLVSRNQEQIETNVDTFTVIERDGAIIACAALQLYEDKFAEMACVAVDPSYRSLGKGNALLGFLLRKARSSGVDKVFVLTTRTSHWFMERGFEIATIDQLPISKRMTLDLKRQSKVYMMDISSKRALDEKELLLQMH</sequence>
<evidence type="ECO:0000313" key="10">
    <source>
        <dbReference type="EMBL" id="CCI45486.1"/>
    </source>
</evidence>
<dbReference type="CDD" id="cd04301">
    <property type="entry name" value="NAT_SF"/>
    <property type="match status" value="1"/>
</dbReference>
<dbReference type="EMBL" id="CAIX01000099">
    <property type="protein sequence ID" value="CCI45486.1"/>
    <property type="molecule type" value="Genomic_DNA"/>
</dbReference>
<organism evidence="10 11">
    <name type="scientific">Albugo candida</name>
    <dbReference type="NCBI Taxonomy" id="65357"/>
    <lineage>
        <taxon>Eukaryota</taxon>
        <taxon>Sar</taxon>
        <taxon>Stramenopiles</taxon>
        <taxon>Oomycota</taxon>
        <taxon>Peronosporomycetes</taxon>
        <taxon>Albuginales</taxon>
        <taxon>Albuginaceae</taxon>
        <taxon>Albugo</taxon>
    </lineage>
</organism>
<dbReference type="GO" id="GO:0004042">
    <property type="term" value="F:L-glutamate N-acetyltransferase activity"/>
    <property type="evidence" value="ECO:0007669"/>
    <property type="project" value="InterPro"/>
</dbReference>
<dbReference type="HAMAP" id="MF_01105">
    <property type="entry name" value="N_acetyl_glu_synth"/>
    <property type="match status" value="1"/>
</dbReference>
<evidence type="ECO:0000313" key="11">
    <source>
        <dbReference type="Proteomes" id="UP000053237"/>
    </source>
</evidence>
<dbReference type="InParanoid" id="A0A024GFG1"/>
<evidence type="ECO:0000259" key="9">
    <source>
        <dbReference type="PROSITE" id="PS51186"/>
    </source>
</evidence>
<dbReference type="UniPathway" id="UPA00068">
    <property type="reaction ID" value="UER00106"/>
</dbReference>
<evidence type="ECO:0000256" key="5">
    <source>
        <dbReference type="ARBA" id="ARBA00022605"/>
    </source>
</evidence>
<dbReference type="InterPro" id="IPR036393">
    <property type="entry name" value="AceGlu_kinase-like_sf"/>
</dbReference>
<dbReference type="Pfam" id="PF00696">
    <property type="entry name" value="AA_kinase"/>
    <property type="match status" value="1"/>
</dbReference>